<evidence type="ECO:0000256" key="3">
    <source>
        <dbReference type="ARBA" id="ARBA00006681"/>
    </source>
</evidence>
<feature type="region of interest" description="Disordered" evidence="10">
    <location>
        <begin position="826"/>
        <end position="863"/>
    </location>
</feature>
<dbReference type="Pfam" id="PF00022">
    <property type="entry name" value="Actin"/>
    <property type="match status" value="1"/>
</dbReference>
<evidence type="ECO:0000256" key="8">
    <source>
        <dbReference type="ARBA" id="ARBA00023212"/>
    </source>
</evidence>
<evidence type="ECO:0000256" key="9">
    <source>
        <dbReference type="PROSITE-ProRule" id="PRU00176"/>
    </source>
</evidence>
<comment type="caution">
    <text evidence="13">The sequence shown here is derived from an EMBL/GenBank/DDBJ whole genome shotgun (WGS) entry which is preliminary data.</text>
</comment>
<feature type="compositionally biased region" description="Basic and acidic residues" evidence="10">
    <location>
        <begin position="1096"/>
        <end position="1118"/>
    </location>
</feature>
<organism evidence="13 14">
    <name type="scientific">Microthlaspi erraticum</name>
    <dbReference type="NCBI Taxonomy" id="1685480"/>
    <lineage>
        <taxon>Eukaryota</taxon>
        <taxon>Viridiplantae</taxon>
        <taxon>Streptophyta</taxon>
        <taxon>Embryophyta</taxon>
        <taxon>Tracheophyta</taxon>
        <taxon>Spermatophyta</taxon>
        <taxon>Magnoliopsida</taxon>
        <taxon>eudicotyledons</taxon>
        <taxon>Gunneridae</taxon>
        <taxon>Pentapetalae</taxon>
        <taxon>rosids</taxon>
        <taxon>malvids</taxon>
        <taxon>Brassicales</taxon>
        <taxon>Brassicaceae</taxon>
        <taxon>Coluteocarpeae</taxon>
        <taxon>Microthlaspi</taxon>
    </lineage>
</organism>
<sequence length="1118" mass="122031">MRDRSRRSFTVTVRRAVFDYYIAGVVSVNGSSRPELSSNGRGSLSETQLPLTEGARRSNHSRRSFTVTVRRAVFDYYIAGVVSVNGSDFSTRRCHRQWDRILFLFAIRSLICSRVLSFRYTKMGFAGNVEPCFILPTTVAVNESFLNQSKSSLKGNLSAQYNAGVAADLDFFIGDEAITKSRSSSTHNLHYPIEHGQVEDWDAMERYWQQCIFNYLRCDPEDHYFLLTESPLTPPESREYTGEILFETFNVPGLYIAVNSVLALAAGYTTSKCEMTGVVVDVGDGATRVVPVAEGYVIASCIKTIPIAGKDVTLFIQQLMRERGENIPPEDSFDVARKVKEMYCYTSSDIVKEFNKHDKEPAKFIKQWKGVKPKTGAPYTCDVGYERFLGPEVFFNPEIYSNDFTTTLPAVIDKCIQSAPIDTRRALYKNIVLSGGSTMFKDFGRRLQRDLKKIVDARVLANNARTGGEITSQPVEVNVVSHPVQKFAVWFGGSVLSSTPEFFASCRTKEEYEEYGASICRTNPVFKGIRKKPSSSKSKICVNPMTEENVGYGGNQKLLHQGSGTIPALADEELMGEDDDYDDLYSDVNVGESFFQAHHQPPQAPPPQVGGSGGGSVQAQSSNVAEPRMANVTGGTVEGKYRNDGGHNGISGPETRSDVYPQASSFGAKGGSTSIVLNSHGYSGNAVNAPPEVPVHHNSYGAPPPQGAQQIPVSQMSVNPNVMVNRSPTQPFVVDNGNTMLFVGELHWWTTDAEIESVLNQYGRVKEIKFFDERVSGKSKGYCQVEFYDSSAAAACKEGMNGFVFNGKACVVAFASPETLKQMGANFTGRNQGQNQIQNRRPLNEGMGRGNNNNNNMNTQNGDGGRNYGRGGGFARGGQGMGNRPWGGGAMRGRGMNNNMANGSGAGPYGPGLAGPSFGNMMHPQGMMGAGGFDPTFMGRGAGYGGFSGLAYPGMPSYPGVNAMGMVGIAPHVNPAFFGTGMGTMASSGMNGAHAAAMWNEANGGGGGGGGEDGGSEYGGYEDENQEKEEKPPSREKERATTERDWSHSESSGGDRRHKSHREEKDSHREYKQQRDRDSDEFDRGQSSMKSRSRSRMAEDDHRSRSRDADYGKRRRGD</sequence>
<dbReference type="InterPro" id="IPR043129">
    <property type="entry name" value="ATPase_NBD"/>
</dbReference>
<dbReference type="SMART" id="SM00360">
    <property type="entry name" value="RRM"/>
    <property type="match status" value="1"/>
</dbReference>
<dbReference type="Proteomes" id="UP000467841">
    <property type="component" value="Unassembled WGS sequence"/>
</dbReference>
<feature type="region of interest" description="Disordered" evidence="10">
    <location>
        <begin position="597"/>
        <end position="619"/>
    </location>
</feature>
<protein>
    <recommendedName>
        <fullName evidence="12">RRM domain-containing protein</fullName>
    </recommendedName>
</protein>
<evidence type="ECO:0000256" key="4">
    <source>
        <dbReference type="ARBA" id="ARBA00022490"/>
    </source>
</evidence>
<feature type="region of interest" description="Disordered" evidence="10">
    <location>
        <begin position="634"/>
        <end position="656"/>
    </location>
</feature>
<evidence type="ECO:0000256" key="10">
    <source>
        <dbReference type="SAM" id="MobiDB-lite"/>
    </source>
</evidence>
<evidence type="ECO:0000313" key="14">
    <source>
        <dbReference type="Proteomes" id="UP000467841"/>
    </source>
</evidence>
<dbReference type="GO" id="GO:0003723">
    <property type="term" value="F:RNA binding"/>
    <property type="evidence" value="ECO:0007669"/>
    <property type="project" value="UniProtKB-UniRule"/>
</dbReference>
<accession>A0A6D2JRG9</accession>
<comment type="similarity">
    <text evidence="3">Belongs to the actin family. ARP3 subfamily.</text>
</comment>
<evidence type="ECO:0000256" key="5">
    <source>
        <dbReference type="ARBA" id="ARBA00022741"/>
    </source>
</evidence>
<feature type="compositionally biased region" description="Basic and acidic residues" evidence="10">
    <location>
        <begin position="1028"/>
        <end position="1048"/>
    </location>
</feature>
<dbReference type="SMART" id="SM00268">
    <property type="entry name" value="ACTIN"/>
    <property type="match status" value="1"/>
</dbReference>
<feature type="compositionally biased region" description="Gly residues" evidence="10">
    <location>
        <begin position="1004"/>
        <end position="1018"/>
    </location>
</feature>
<comment type="subcellular location">
    <subcellularLocation>
        <location evidence="1">Cytoplasm</location>
        <location evidence="1">Cytoskeleton</location>
    </subcellularLocation>
</comment>
<keyword evidence="4" id="KW-0963">Cytoplasm</keyword>
<dbReference type="CDD" id="cd12372">
    <property type="entry name" value="RRM_CFIm68_CFIm59"/>
    <property type="match status" value="1"/>
</dbReference>
<dbReference type="Pfam" id="PF00076">
    <property type="entry name" value="RRM_1"/>
    <property type="match status" value="1"/>
</dbReference>
<evidence type="ECO:0000256" key="11">
    <source>
        <dbReference type="SAM" id="Phobius"/>
    </source>
</evidence>
<dbReference type="AlphaFoldDB" id="A0A6D2JRG9"/>
<dbReference type="InterPro" id="IPR000504">
    <property type="entry name" value="RRM_dom"/>
</dbReference>
<dbReference type="OrthoDB" id="421448at2759"/>
<dbReference type="Gene3D" id="3.30.420.40">
    <property type="match status" value="2"/>
</dbReference>
<dbReference type="SUPFAM" id="SSF54928">
    <property type="entry name" value="RNA-binding domain, RBD"/>
    <property type="match status" value="1"/>
</dbReference>
<dbReference type="EMBL" id="CACVBM020001207">
    <property type="protein sequence ID" value="CAA7039257.1"/>
    <property type="molecule type" value="Genomic_DNA"/>
</dbReference>
<dbReference type="FunFam" id="3.90.640.10:FF:000006">
    <property type="entry name" value="Actin-related protein 3 (ARP3)"/>
    <property type="match status" value="1"/>
</dbReference>
<dbReference type="GO" id="GO:0006397">
    <property type="term" value="P:mRNA processing"/>
    <property type="evidence" value="ECO:0007669"/>
    <property type="project" value="UniProtKB-KW"/>
</dbReference>
<dbReference type="GO" id="GO:0005634">
    <property type="term" value="C:nucleus"/>
    <property type="evidence" value="ECO:0007669"/>
    <property type="project" value="UniProtKB-SubCell"/>
</dbReference>
<feature type="region of interest" description="Disordered" evidence="10">
    <location>
        <begin position="31"/>
        <end position="57"/>
    </location>
</feature>
<reference evidence="13" key="1">
    <citation type="submission" date="2020-01" db="EMBL/GenBank/DDBJ databases">
        <authorList>
            <person name="Mishra B."/>
        </authorList>
    </citation>
    <scope>NUCLEOTIDE SEQUENCE [LARGE SCALE GENOMIC DNA]</scope>
</reference>
<proteinExistence type="inferred from homology"/>
<keyword evidence="5" id="KW-0547">Nucleotide-binding</keyword>
<feature type="compositionally biased region" description="Polar residues" evidence="10">
    <location>
        <begin position="31"/>
        <end position="50"/>
    </location>
</feature>
<evidence type="ECO:0000313" key="13">
    <source>
        <dbReference type="EMBL" id="CAA7039257.1"/>
    </source>
</evidence>
<evidence type="ECO:0000256" key="2">
    <source>
        <dbReference type="ARBA" id="ARBA00006265"/>
    </source>
</evidence>
<dbReference type="Gene3D" id="3.90.640.10">
    <property type="entry name" value="Actin, Chain A, domain 4"/>
    <property type="match status" value="1"/>
</dbReference>
<dbReference type="PROSITE" id="PS50102">
    <property type="entry name" value="RRM"/>
    <property type="match status" value="1"/>
</dbReference>
<dbReference type="GO" id="GO:0003779">
    <property type="term" value="F:actin binding"/>
    <property type="evidence" value="ECO:0007669"/>
    <property type="project" value="UniProtKB-KW"/>
</dbReference>
<feature type="compositionally biased region" description="Low complexity" evidence="10">
    <location>
        <begin position="829"/>
        <end position="861"/>
    </location>
</feature>
<dbReference type="CDD" id="cd10221">
    <property type="entry name" value="ASKHA_NBD_Arp3-like"/>
    <property type="match status" value="1"/>
</dbReference>
<evidence type="ECO:0000259" key="12">
    <source>
        <dbReference type="PROSITE" id="PS50102"/>
    </source>
</evidence>
<feature type="compositionally biased region" description="Basic and acidic residues" evidence="10">
    <location>
        <begin position="1061"/>
        <end position="1084"/>
    </location>
</feature>
<dbReference type="InterPro" id="IPR004000">
    <property type="entry name" value="Actin"/>
</dbReference>
<keyword evidence="11" id="KW-0472">Membrane</keyword>
<dbReference type="GO" id="GO:0005524">
    <property type="term" value="F:ATP binding"/>
    <property type="evidence" value="ECO:0007669"/>
    <property type="project" value="UniProtKB-KW"/>
</dbReference>
<comment type="similarity">
    <text evidence="2">Belongs to the RRM CPSF6/7 family.</text>
</comment>
<gene>
    <name evidence="13" type="ORF">MERR_LOCUS26492</name>
</gene>
<keyword evidence="6" id="KW-0067">ATP-binding</keyword>
<evidence type="ECO:0000256" key="7">
    <source>
        <dbReference type="ARBA" id="ARBA00023203"/>
    </source>
</evidence>
<dbReference type="SUPFAM" id="SSF53067">
    <property type="entry name" value="Actin-like ATPase domain"/>
    <property type="match status" value="2"/>
</dbReference>
<feature type="domain" description="RRM" evidence="12">
    <location>
        <begin position="739"/>
        <end position="817"/>
    </location>
</feature>
<keyword evidence="9" id="KW-0694">RNA-binding</keyword>
<name>A0A6D2JRG9_9BRAS</name>
<dbReference type="GO" id="GO:0005856">
    <property type="term" value="C:cytoskeleton"/>
    <property type="evidence" value="ECO:0007669"/>
    <property type="project" value="UniProtKB-SubCell"/>
</dbReference>
<keyword evidence="7" id="KW-0009">Actin-binding</keyword>
<dbReference type="PANTHER" id="PTHR23204">
    <property type="entry name" value="CLEAVAGE AND POLYADENYLATION SPECIFIC FACTOR"/>
    <property type="match status" value="1"/>
</dbReference>
<dbReference type="InterPro" id="IPR034772">
    <property type="entry name" value="CPSF6/7"/>
</dbReference>
<feature type="transmembrane region" description="Helical" evidence="11">
    <location>
        <begin position="101"/>
        <end position="120"/>
    </location>
</feature>
<dbReference type="InterPro" id="IPR035979">
    <property type="entry name" value="RBD_domain_sf"/>
</dbReference>
<keyword evidence="11" id="KW-0812">Transmembrane</keyword>
<evidence type="ECO:0000256" key="1">
    <source>
        <dbReference type="ARBA" id="ARBA00004245"/>
    </source>
</evidence>
<dbReference type="FunFam" id="3.30.420.40:FF:000029">
    <property type="entry name" value="Actin-related protein 3"/>
    <property type="match status" value="1"/>
</dbReference>
<dbReference type="InterPro" id="IPR012677">
    <property type="entry name" value="Nucleotide-bd_a/b_plait_sf"/>
</dbReference>
<keyword evidence="11" id="KW-1133">Transmembrane helix</keyword>
<evidence type="ECO:0000256" key="6">
    <source>
        <dbReference type="ARBA" id="ARBA00022840"/>
    </source>
</evidence>
<dbReference type="Gene3D" id="3.30.70.330">
    <property type="match status" value="1"/>
</dbReference>
<feature type="region of interest" description="Disordered" evidence="10">
    <location>
        <begin position="1004"/>
        <end position="1118"/>
    </location>
</feature>
<keyword evidence="14" id="KW-1185">Reference proteome</keyword>
<keyword evidence="8" id="KW-0206">Cytoskeleton</keyword>